<protein>
    <submittedName>
        <fullName evidence="6">Two-component system NarL family response regulator</fullName>
    </submittedName>
</protein>
<dbReference type="EMBL" id="JACHVQ010000001">
    <property type="protein sequence ID" value="MBB2890748.1"/>
    <property type="molecule type" value="Genomic_DNA"/>
</dbReference>
<dbReference type="AlphaFoldDB" id="A0A839MZA5"/>
<dbReference type="Proteomes" id="UP000559182">
    <property type="component" value="Unassembled WGS sequence"/>
</dbReference>
<keyword evidence="1 3" id="KW-0597">Phosphoprotein</keyword>
<organism evidence="6 7">
    <name type="scientific">Flexivirga oryzae</name>
    <dbReference type="NCBI Taxonomy" id="1794944"/>
    <lineage>
        <taxon>Bacteria</taxon>
        <taxon>Bacillati</taxon>
        <taxon>Actinomycetota</taxon>
        <taxon>Actinomycetes</taxon>
        <taxon>Micrococcales</taxon>
        <taxon>Dermacoccaceae</taxon>
        <taxon>Flexivirga</taxon>
    </lineage>
</organism>
<keyword evidence="2" id="KW-0238">DNA-binding</keyword>
<dbReference type="InterPro" id="IPR011006">
    <property type="entry name" value="CheY-like_superfamily"/>
</dbReference>
<dbReference type="SMART" id="SM00421">
    <property type="entry name" value="HTH_LUXR"/>
    <property type="match status" value="1"/>
</dbReference>
<comment type="caution">
    <text evidence="6">The sequence shown here is derived from an EMBL/GenBank/DDBJ whole genome shotgun (WGS) entry which is preliminary data.</text>
</comment>
<dbReference type="InterPro" id="IPR039420">
    <property type="entry name" value="WalR-like"/>
</dbReference>
<dbReference type="InterPro" id="IPR001789">
    <property type="entry name" value="Sig_transdc_resp-reg_receiver"/>
</dbReference>
<evidence type="ECO:0000256" key="3">
    <source>
        <dbReference type="PROSITE-ProRule" id="PRU00169"/>
    </source>
</evidence>
<dbReference type="InterPro" id="IPR016032">
    <property type="entry name" value="Sig_transdc_resp-reg_C-effctor"/>
</dbReference>
<dbReference type="InterPro" id="IPR000792">
    <property type="entry name" value="Tscrpt_reg_LuxR_C"/>
</dbReference>
<feature type="modified residue" description="4-aspartylphosphate" evidence="3">
    <location>
        <position position="77"/>
    </location>
</feature>
<evidence type="ECO:0000256" key="1">
    <source>
        <dbReference type="ARBA" id="ARBA00022553"/>
    </source>
</evidence>
<evidence type="ECO:0000259" key="4">
    <source>
        <dbReference type="PROSITE" id="PS50043"/>
    </source>
</evidence>
<dbReference type="PROSITE" id="PS00622">
    <property type="entry name" value="HTH_LUXR_1"/>
    <property type="match status" value="1"/>
</dbReference>
<dbReference type="GO" id="GO:0006355">
    <property type="term" value="P:regulation of DNA-templated transcription"/>
    <property type="evidence" value="ECO:0007669"/>
    <property type="project" value="InterPro"/>
</dbReference>
<dbReference type="PRINTS" id="PR00038">
    <property type="entry name" value="HTHLUXR"/>
</dbReference>
<dbReference type="SMART" id="SM00448">
    <property type="entry name" value="REC"/>
    <property type="match status" value="1"/>
</dbReference>
<dbReference type="PROSITE" id="PS50043">
    <property type="entry name" value="HTH_LUXR_2"/>
    <property type="match status" value="1"/>
</dbReference>
<dbReference type="RefSeq" id="WP_221185115.1">
    <property type="nucleotide sequence ID" value="NZ_JACHVQ010000001.1"/>
</dbReference>
<keyword evidence="7" id="KW-1185">Reference proteome</keyword>
<dbReference type="InterPro" id="IPR058245">
    <property type="entry name" value="NreC/VraR/RcsB-like_REC"/>
</dbReference>
<dbReference type="GO" id="GO:0000160">
    <property type="term" value="P:phosphorelay signal transduction system"/>
    <property type="evidence" value="ECO:0007669"/>
    <property type="project" value="InterPro"/>
</dbReference>
<dbReference type="PANTHER" id="PTHR43214">
    <property type="entry name" value="TWO-COMPONENT RESPONSE REGULATOR"/>
    <property type="match status" value="1"/>
</dbReference>
<dbReference type="Gene3D" id="3.40.50.2300">
    <property type="match status" value="1"/>
</dbReference>
<dbReference type="CDD" id="cd06170">
    <property type="entry name" value="LuxR_C_like"/>
    <property type="match status" value="1"/>
</dbReference>
<evidence type="ECO:0000313" key="6">
    <source>
        <dbReference type="EMBL" id="MBB2890748.1"/>
    </source>
</evidence>
<dbReference type="Pfam" id="PF00072">
    <property type="entry name" value="Response_reg"/>
    <property type="match status" value="1"/>
</dbReference>
<dbReference type="CDD" id="cd17535">
    <property type="entry name" value="REC_NarL-like"/>
    <property type="match status" value="1"/>
</dbReference>
<dbReference type="SUPFAM" id="SSF52172">
    <property type="entry name" value="CheY-like"/>
    <property type="match status" value="1"/>
</dbReference>
<feature type="domain" description="HTH luxR-type" evidence="4">
    <location>
        <begin position="171"/>
        <end position="236"/>
    </location>
</feature>
<feature type="domain" description="Response regulatory" evidence="5">
    <location>
        <begin position="26"/>
        <end position="142"/>
    </location>
</feature>
<evidence type="ECO:0000313" key="7">
    <source>
        <dbReference type="Proteomes" id="UP000559182"/>
    </source>
</evidence>
<dbReference type="PROSITE" id="PS50110">
    <property type="entry name" value="RESPONSE_REGULATORY"/>
    <property type="match status" value="1"/>
</dbReference>
<dbReference type="SUPFAM" id="SSF46894">
    <property type="entry name" value="C-terminal effector domain of the bipartite response regulators"/>
    <property type="match status" value="1"/>
</dbReference>
<dbReference type="GO" id="GO:0003677">
    <property type="term" value="F:DNA binding"/>
    <property type="evidence" value="ECO:0007669"/>
    <property type="project" value="UniProtKB-KW"/>
</dbReference>
<accession>A0A839MZA5</accession>
<name>A0A839MZA5_9MICO</name>
<proteinExistence type="predicted"/>
<dbReference type="Pfam" id="PF00196">
    <property type="entry name" value="GerE"/>
    <property type="match status" value="1"/>
</dbReference>
<sequence length="246" mass="26523">MTEISEQRSGAGESPAPLPARAEPIRVLLADDYEIYRHGLRMILELEDDIVVVGQTSTAQQAMQVATELQPDVVVLDIYFPDGSGIAVCREITQRLPTARVLILSASEDDSDLVEAIKAGATGYLLKDIAPDQLAVSIRATALGQPQVSPALAATLMGELSAVVRGAPARESGQVTELTDREREVLGLVARGWSNRKVAEELFIAENTVKNHVRNILDKLHLGSRTEAAMYAVRGGLIDDPAHDTH</sequence>
<evidence type="ECO:0000259" key="5">
    <source>
        <dbReference type="PROSITE" id="PS50110"/>
    </source>
</evidence>
<reference evidence="6 7" key="1">
    <citation type="submission" date="2020-08" db="EMBL/GenBank/DDBJ databases">
        <title>Sequencing the genomes of 1000 actinobacteria strains.</title>
        <authorList>
            <person name="Klenk H.-P."/>
        </authorList>
    </citation>
    <scope>NUCLEOTIDE SEQUENCE [LARGE SCALE GENOMIC DNA]</scope>
    <source>
        <strain evidence="6 7">DSM 105369</strain>
    </source>
</reference>
<dbReference type="PANTHER" id="PTHR43214:SF37">
    <property type="entry name" value="TRANSCRIPTIONAL REGULATORY PROTEIN YDFI"/>
    <property type="match status" value="1"/>
</dbReference>
<evidence type="ECO:0000256" key="2">
    <source>
        <dbReference type="ARBA" id="ARBA00023125"/>
    </source>
</evidence>
<gene>
    <name evidence="6" type="ORF">FHU39_000732</name>
</gene>